<sequence length="65" mass="7396">HTDNPISELPKVDIETSSKISNRININETNEDNMIDTSIKSNILQIIPIQVDIGRQIRDTLPIDR</sequence>
<name>A0A9N9DZ18_9GLOM</name>
<organism evidence="1 2">
    <name type="scientific">Diversispora eburnea</name>
    <dbReference type="NCBI Taxonomy" id="1213867"/>
    <lineage>
        <taxon>Eukaryota</taxon>
        <taxon>Fungi</taxon>
        <taxon>Fungi incertae sedis</taxon>
        <taxon>Mucoromycota</taxon>
        <taxon>Glomeromycotina</taxon>
        <taxon>Glomeromycetes</taxon>
        <taxon>Diversisporales</taxon>
        <taxon>Diversisporaceae</taxon>
        <taxon>Diversispora</taxon>
    </lineage>
</organism>
<dbReference type="AlphaFoldDB" id="A0A9N9DZ18"/>
<accession>A0A9N9DZ18</accession>
<dbReference type="Proteomes" id="UP000789706">
    <property type="component" value="Unassembled WGS sequence"/>
</dbReference>
<comment type="caution">
    <text evidence="1">The sequence shown here is derived from an EMBL/GenBank/DDBJ whole genome shotgun (WGS) entry which is preliminary data.</text>
</comment>
<protein>
    <submittedName>
        <fullName evidence="1">8499_t:CDS:1</fullName>
    </submittedName>
</protein>
<reference evidence="1" key="1">
    <citation type="submission" date="2021-06" db="EMBL/GenBank/DDBJ databases">
        <authorList>
            <person name="Kallberg Y."/>
            <person name="Tangrot J."/>
            <person name="Rosling A."/>
        </authorList>
    </citation>
    <scope>NUCLEOTIDE SEQUENCE</scope>
    <source>
        <strain evidence="1">AZ414A</strain>
    </source>
</reference>
<gene>
    <name evidence="1" type="ORF">DEBURN_LOCUS11663</name>
</gene>
<proteinExistence type="predicted"/>
<dbReference type="EMBL" id="CAJVPK010007767">
    <property type="protein sequence ID" value="CAG8657903.1"/>
    <property type="molecule type" value="Genomic_DNA"/>
</dbReference>
<feature type="non-terminal residue" evidence="1">
    <location>
        <position position="1"/>
    </location>
</feature>
<evidence type="ECO:0000313" key="2">
    <source>
        <dbReference type="Proteomes" id="UP000789706"/>
    </source>
</evidence>
<evidence type="ECO:0000313" key="1">
    <source>
        <dbReference type="EMBL" id="CAG8657903.1"/>
    </source>
</evidence>
<keyword evidence="2" id="KW-1185">Reference proteome</keyword>
<feature type="non-terminal residue" evidence="1">
    <location>
        <position position="65"/>
    </location>
</feature>